<evidence type="ECO:0000313" key="8">
    <source>
        <dbReference type="EMBL" id="OPG17104.1"/>
    </source>
</evidence>
<dbReference type="OrthoDB" id="9811998at2"/>
<keyword evidence="3" id="KW-0479">Metal-binding</keyword>
<evidence type="ECO:0000256" key="2">
    <source>
        <dbReference type="ARBA" id="ARBA00023008"/>
    </source>
</evidence>
<keyword evidence="10" id="KW-1185">Reference proteome</keyword>
<dbReference type="STRING" id="1765683.B2M26_03305"/>
<dbReference type="InterPro" id="IPR013740">
    <property type="entry name" value="Redoxin"/>
</dbReference>
<evidence type="ECO:0000313" key="7">
    <source>
        <dbReference type="EMBL" id="OAG93612.1"/>
    </source>
</evidence>
<feature type="disulfide bond" description="Redox-active" evidence="4">
    <location>
        <begin position="100"/>
        <end position="104"/>
    </location>
</feature>
<evidence type="ECO:0000256" key="5">
    <source>
        <dbReference type="SAM" id="Phobius"/>
    </source>
</evidence>
<dbReference type="InterPro" id="IPR013766">
    <property type="entry name" value="Thioredoxin_domain"/>
</dbReference>
<dbReference type="CDD" id="cd02968">
    <property type="entry name" value="SCO"/>
    <property type="match status" value="1"/>
</dbReference>
<accession>A0A162SWS9</accession>
<dbReference type="PANTHER" id="PTHR42852:SF17">
    <property type="entry name" value="THIOREDOXIN-LIKE PROTEIN HI_1115"/>
    <property type="match status" value="1"/>
</dbReference>
<dbReference type="PROSITE" id="PS51352">
    <property type="entry name" value="THIOREDOXIN_2"/>
    <property type="match status" value="2"/>
</dbReference>
<dbReference type="Pfam" id="PF02630">
    <property type="entry name" value="SCO1-SenC"/>
    <property type="match status" value="1"/>
</dbReference>
<dbReference type="InterPro" id="IPR003782">
    <property type="entry name" value="SCO1/SenC"/>
</dbReference>
<reference evidence="8 10" key="2">
    <citation type="submission" date="2017-02" db="EMBL/GenBank/DDBJ databases">
        <title>Draft genome of Acidibacillus ferrooxidans Huett2.</title>
        <authorList>
            <person name="Schopf S."/>
        </authorList>
    </citation>
    <scope>NUCLEOTIDE SEQUENCE [LARGE SCALE GENOMIC DNA]</scope>
    <source>
        <strain evidence="8 10">Huett2</strain>
    </source>
</reference>
<feature type="domain" description="Thioredoxin" evidence="6">
    <location>
        <begin position="233"/>
        <end position="402"/>
    </location>
</feature>
<dbReference type="Proteomes" id="UP000077421">
    <property type="component" value="Unassembled WGS sequence"/>
</dbReference>
<evidence type="ECO:0000313" key="10">
    <source>
        <dbReference type="Proteomes" id="UP000190229"/>
    </source>
</evidence>
<dbReference type="CDD" id="cd02966">
    <property type="entry name" value="TlpA_like_family"/>
    <property type="match status" value="1"/>
</dbReference>
<keyword evidence="2 3" id="KW-0186">Copper</keyword>
<dbReference type="SUPFAM" id="SSF52833">
    <property type="entry name" value="Thioredoxin-like"/>
    <property type="match status" value="2"/>
</dbReference>
<keyword evidence="4" id="KW-1015">Disulfide bond</keyword>
<keyword evidence="5" id="KW-1133">Transmembrane helix</keyword>
<evidence type="ECO:0000256" key="3">
    <source>
        <dbReference type="PIRSR" id="PIRSR603782-1"/>
    </source>
</evidence>
<dbReference type="EMBL" id="LSUQ01000028">
    <property type="protein sequence ID" value="OAG93612.1"/>
    <property type="molecule type" value="Genomic_DNA"/>
</dbReference>
<dbReference type="EMBL" id="MWPS01000007">
    <property type="protein sequence ID" value="OPG17104.1"/>
    <property type="molecule type" value="Genomic_DNA"/>
</dbReference>
<dbReference type="InterPro" id="IPR050553">
    <property type="entry name" value="Thioredoxin_ResA/DsbE_sf"/>
</dbReference>
<dbReference type="PANTHER" id="PTHR42852">
    <property type="entry name" value="THIOL:DISULFIDE INTERCHANGE PROTEIN DSBE"/>
    <property type="match status" value="1"/>
</dbReference>
<feature type="transmembrane region" description="Helical" evidence="5">
    <location>
        <begin position="12"/>
        <end position="32"/>
    </location>
</feature>
<sequence>MNRSIKHLIEITIAFVTILFLLAITFFTWRFVSNIHPIPKSNTATPNTNNPASNPNVDPGASLGNKMAPNFTLTNQFGKSISLKNYRGKIVVLTFIDSKCTTVCPLTAVVLKNLMYDLGPYRKNVQLVAVNANPIATKVKDVYDWSSSHGMLHEWQYLTGPTDSLQNVWKNYYVSSQILHGNLVEHIAAVFVIDAKGHEKWLYLNSTDPQASTISAQVQEIENHIAPLLPGHVSPSQFAPARQLEYLPSSLGPSSAVDRAFTLPTLFPNKSGLPTTRNISIGHTGHSTLLEFFATWCPDCQMETPTLQKYAQWTKRHPTWPTLFAVDLRQSEPSTLHVKQYMVTNHLQYPVALDATGSVSDLYGITGIPTQVLVSGTGHILWYHQGLISFSNLTSNLQANMSKGLSK</sequence>
<evidence type="ECO:0000256" key="1">
    <source>
        <dbReference type="ARBA" id="ARBA00010996"/>
    </source>
</evidence>
<protein>
    <recommendedName>
        <fullName evidence="6">Thioredoxin domain-containing protein</fullName>
    </recommendedName>
</protein>
<keyword evidence="5" id="KW-0812">Transmembrane</keyword>
<dbReference type="GO" id="GO:0016491">
    <property type="term" value="F:oxidoreductase activity"/>
    <property type="evidence" value="ECO:0007669"/>
    <property type="project" value="InterPro"/>
</dbReference>
<comment type="caution">
    <text evidence="7">The sequence shown here is derived from an EMBL/GenBank/DDBJ whole genome shotgun (WGS) entry which is preliminary data.</text>
</comment>
<gene>
    <name evidence="7" type="ORF">AYW79_09655</name>
    <name evidence="8" type="ORF">B2M26_03305</name>
</gene>
<feature type="binding site" evidence="3">
    <location>
        <position position="100"/>
    </location>
    <ligand>
        <name>Cu cation</name>
        <dbReference type="ChEBI" id="CHEBI:23378"/>
    </ligand>
</feature>
<feature type="binding site" evidence="3">
    <location>
        <position position="104"/>
    </location>
    <ligand>
        <name>Cu cation</name>
        <dbReference type="ChEBI" id="CHEBI:23378"/>
    </ligand>
</feature>
<reference evidence="7 9" key="1">
    <citation type="submission" date="2016-02" db="EMBL/GenBank/DDBJ databases">
        <title>Draft genome sequence of Acidibacillus ferrooxidans SLC66.</title>
        <authorList>
            <person name="Oliveira G."/>
            <person name="Nancucheo I."/>
            <person name="Dall'Agnol H."/>
            <person name="Johnson B."/>
            <person name="Oliveira R."/>
            <person name="Nunes G.L."/>
            <person name="Tzotzos G."/>
            <person name="Orellana S.C."/>
            <person name="Salim A.C."/>
            <person name="Araujo F.M."/>
        </authorList>
    </citation>
    <scope>NUCLEOTIDE SEQUENCE [LARGE SCALE GENOMIC DNA]</scope>
    <source>
        <strain evidence="7 9">SLC66</strain>
    </source>
</reference>
<evidence type="ECO:0000313" key="9">
    <source>
        <dbReference type="Proteomes" id="UP000077421"/>
    </source>
</evidence>
<feature type="domain" description="Thioredoxin" evidence="6">
    <location>
        <begin position="62"/>
        <end position="226"/>
    </location>
</feature>
<evidence type="ECO:0000259" key="6">
    <source>
        <dbReference type="PROSITE" id="PS51352"/>
    </source>
</evidence>
<organism evidence="7 9">
    <name type="scientific">Ferroacidibacillus organovorans</name>
    <dbReference type="NCBI Taxonomy" id="1765683"/>
    <lineage>
        <taxon>Bacteria</taxon>
        <taxon>Bacillati</taxon>
        <taxon>Bacillota</taxon>
        <taxon>Bacilli</taxon>
        <taxon>Bacillales</taxon>
        <taxon>Alicyclobacillaceae</taxon>
        <taxon>Ferroacidibacillus</taxon>
    </lineage>
</organism>
<dbReference type="RefSeq" id="WP_067564955.1">
    <property type="nucleotide sequence ID" value="NZ_LSUQ01000028.1"/>
</dbReference>
<dbReference type="Proteomes" id="UP000190229">
    <property type="component" value="Unassembled WGS sequence"/>
</dbReference>
<dbReference type="Pfam" id="PF08534">
    <property type="entry name" value="Redoxin"/>
    <property type="match status" value="1"/>
</dbReference>
<dbReference type="InterPro" id="IPR036249">
    <property type="entry name" value="Thioredoxin-like_sf"/>
</dbReference>
<keyword evidence="5" id="KW-0472">Membrane</keyword>
<proteinExistence type="inferred from homology"/>
<evidence type="ECO:0000256" key="4">
    <source>
        <dbReference type="PIRSR" id="PIRSR603782-2"/>
    </source>
</evidence>
<comment type="similarity">
    <text evidence="1">Belongs to the SCO1/2 family.</text>
</comment>
<dbReference type="GO" id="GO:0046872">
    <property type="term" value="F:metal ion binding"/>
    <property type="evidence" value="ECO:0007669"/>
    <property type="project" value="UniProtKB-KW"/>
</dbReference>
<dbReference type="Gene3D" id="3.40.30.10">
    <property type="entry name" value="Glutaredoxin"/>
    <property type="match status" value="2"/>
</dbReference>
<feature type="binding site" evidence="3">
    <location>
        <position position="186"/>
    </location>
    <ligand>
        <name>Cu cation</name>
        <dbReference type="ChEBI" id="CHEBI:23378"/>
    </ligand>
</feature>
<name>A0A162SWS9_9BACL</name>
<dbReference type="AlphaFoldDB" id="A0A162SWS9"/>